<reference evidence="10" key="1">
    <citation type="journal article" date="2021" name="Nat. Commun.">
        <title>Genetic determinants of endophytism in the Arabidopsis root mycobiome.</title>
        <authorList>
            <person name="Mesny F."/>
            <person name="Miyauchi S."/>
            <person name="Thiergart T."/>
            <person name="Pickel B."/>
            <person name="Atanasova L."/>
            <person name="Karlsson M."/>
            <person name="Huettel B."/>
            <person name="Barry K.W."/>
            <person name="Haridas S."/>
            <person name="Chen C."/>
            <person name="Bauer D."/>
            <person name="Andreopoulos W."/>
            <person name="Pangilinan J."/>
            <person name="LaButti K."/>
            <person name="Riley R."/>
            <person name="Lipzen A."/>
            <person name="Clum A."/>
            <person name="Drula E."/>
            <person name="Henrissat B."/>
            <person name="Kohler A."/>
            <person name="Grigoriev I.V."/>
            <person name="Martin F.M."/>
            <person name="Hacquard S."/>
        </authorList>
    </citation>
    <scope>NUCLEOTIDE SEQUENCE</scope>
    <source>
        <strain evidence="10">MPI-SDFR-AT-0120</strain>
    </source>
</reference>
<dbReference type="InterPro" id="IPR014801">
    <property type="entry name" value="Mediator_Med5_fun"/>
</dbReference>
<dbReference type="PANTHER" id="PTHR35784">
    <property type="entry name" value="MEDIATOR OF RNA POLYMERASE II TRANSCRIPTION SUBUNIT 5"/>
    <property type="match status" value="1"/>
</dbReference>
<evidence type="ECO:0000256" key="4">
    <source>
        <dbReference type="ARBA" id="ARBA00023015"/>
    </source>
</evidence>
<dbReference type="Pfam" id="PF08689">
    <property type="entry name" value="Med5"/>
    <property type="match status" value="1"/>
</dbReference>
<comment type="caution">
    <text evidence="10">The sequence shown here is derived from an EMBL/GenBank/DDBJ whole genome shotgun (WGS) entry which is preliminary data.</text>
</comment>
<keyword evidence="6 9" id="KW-0804">Transcription</keyword>
<dbReference type="Proteomes" id="UP000813461">
    <property type="component" value="Unassembled WGS sequence"/>
</dbReference>
<evidence type="ECO:0000313" key="11">
    <source>
        <dbReference type="Proteomes" id="UP000813461"/>
    </source>
</evidence>
<evidence type="ECO:0000256" key="9">
    <source>
        <dbReference type="RuleBase" id="RU364142"/>
    </source>
</evidence>
<dbReference type="GO" id="GO:0016592">
    <property type="term" value="C:mediator complex"/>
    <property type="evidence" value="ECO:0007669"/>
    <property type="project" value="InterPro"/>
</dbReference>
<gene>
    <name evidence="9" type="primary">MED5</name>
    <name evidence="10" type="ORF">FB567DRAFT_510156</name>
</gene>
<dbReference type="OrthoDB" id="5322661at2759"/>
<evidence type="ECO:0000256" key="1">
    <source>
        <dbReference type="ARBA" id="ARBA00004123"/>
    </source>
</evidence>
<accession>A0A8K0RG99</accession>
<evidence type="ECO:0000256" key="8">
    <source>
        <dbReference type="ARBA" id="ARBA00031256"/>
    </source>
</evidence>
<evidence type="ECO:0000256" key="7">
    <source>
        <dbReference type="ARBA" id="ARBA00023242"/>
    </source>
</evidence>
<dbReference type="PANTHER" id="PTHR35784:SF1">
    <property type="entry name" value="MEDIATOR OF RNA POLYMERASE II TRANSCRIPTION SUBUNIT 5"/>
    <property type="match status" value="1"/>
</dbReference>
<keyword evidence="11" id="KW-1185">Reference proteome</keyword>
<organism evidence="10 11">
    <name type="scientific">Paraphoma chrysanthemicola</name>
    <dbReference type="NCBI Taxonomy" id="798071"/>
    <lineage>
        <taxon>Eukaryota</taxon>
        <taxon>Fungi</taxon>
        <taxon>Dikarya</taxon>
        <taxon>Ascomycota</taxon>
        <taxon>Pezizomycotina</taxon>
        <taxon>Dothideomycetes</taxon>
        <taxon>Pleosporomycetidae</taxon>
        <taxon>Pleosporales</taxon>
        <taxon>Pleosporineae</taxon>
        <taxon>Phaeosphaeriaceae</taxon>
        <taxon>Paraphoma</taxon>
    </lineage>
</organism>
<keyword evidence="4 9" id="KW-0805">Transcription regulation</keyword>
<keyword evidence="5 9" id="KW-0010">Activator</keyword>
<keyword evidence="7 9" id="KW-0539">Nucleus</keyword>
<sequence>MDSMVREWTVFFDRCIQHRIQPDVFDAAVAQLHAKSPLLGRKIAGLLLRPRTPNATGVDPRVIVYLERLLASKKVNASDVLAASFQYSKDRLPKTGEDPSIKENQWHNPPELEEVVFHRLSKSFQAEERPVNSTEGLHTLIVVTRWMQAMVTSHTSDTMMQAMAGIQQQPHQQSINVREGLGMLVVGVIENPKILHILNNPKCKDLRKSFAQSLSSFIPFLSHGSIGSQNSLQIAGRLEISQKQHDFHDKPVTIDGETNGDAGLEVAALQLEAVMDLPTMNTRAGLYIFINALLVARPLTDDYTIANYLHSRYKIDPQSMATDLITASFDILANAMYRSEPSSTIFCLKSFLVNKIPLLLTQLSASIFPLTPEICITQALGHVDPNAFPAFSQGFDEMMGGNNSLADVRQDFLNACALHGLLATAAVERLLGEQPMQGPPETKYERKNLLDQCKNNFDKISMYIDELDNLDGNAGAIVGAISDFIAHLCETQMTMYLKQLSGLIFKKPQAMDVILQFTSPASILQPLCQFLDDWHYDNDQGEYQPVYDEFGAVLVLVMAFIYRYDLTYHDVGISADSFVARLITRGQKSILPDDMTEEQSKHLGTWLKGLYDSGNEGLSNDVFASCRPQDFYIIVPTLFHQTVMALSNDILPFESVKGGLEYLMETFLLPSLIGGLVWMSSYALLQTHNDTDAIMRIFHEVLLAAPSSGDAQAMHSTILAMVASRVEKCLRTLQRREAKRANRIEPLMTALKGSLRYERSMYASMKELEQWTNAPHSTLHSSLRHTVQQLSQWASTASIQPNPPSYTHRQIFVTLKILGAYKTLRAIIDEIKAQTEAGNGAAALDIGVSMICTPMIEDSPIPVDWISSTIPAPHPPRTRMNLREMLKHEFDNAASLVATEPLTAETLVRLHRRVESQLASIGEAALHSQNPVINLPSVNIEDMQSQSISDDITKAMDDAAAASIADDITNMDNKALQRSMEELTGAEGLDLSSIGMGTGDAGTGELGNLPDLDLGDMDGMGMDMSMDMDMMTGGGGDDDWGLDFDNM</sequence>
<comment type="function">
    <text evidence="9">Component of the Mediator complex, a coactivator involved in the regulated transcription of nearly all RNA polymerase II-dependent genes. Mediator functions as a bridge to convey information from gene-specific regulatory proteins to the basal RNA polymerase II transcription machinery. Mediator is recruited to promoters by direct interactions with regulatory proteins and serves as a scaffold for the assembly of a functional preinitiation complex with RNA polymerase II and the general transcription factors.</text>
</comment>
<evidence type="ECO:0000256" key="2">
    <source>
        <dbReference type="ARBA" id="ARBA00008782"/>
    </source>
</evidence>
<comment type="subunit">
    <text evidence="9">Component of the Mediator complex.</text>
</comment>
<dbReference type="GO" id="GO:0003712">
    <property type="term" value="F:transcription coregulator activity"/>
    <property type="evidence" value="ECO:0007669"/>
    <property type="project" value="InterPro"/>
</dbReference>
<evidence type="ECO:0000256" key="6">
    <source>
        <dbReference type="ARBA" id="ARBA00023163"/>
    </source>
</evidence>
<evidence type="ECO:0000313" key="10">
    <source>
        <dbReference type="EMBL" id="KAH7094415.1"/>
    </source>
</evidence>
<dbReference type="EMBL" id="JAGMVJ010000001">
    <property type="protein sequence ID" value="KAH7094415.1"/>
    <property type="molecule type" value="Genomic_DNA"/>
</dbReference>
<name>A0A8K0RG99_9PLEO</name>
<evidence type="ECO:0000256" key="5">
    <source>
        <dbReference type="ARBA" id="ARBA00023159"/>
    </source>
</evidence>
<comment type="similarity">
    <text evidence="2 9">Belongs to the Mediator complex subunit 5 family.</text>
</comment>
<dbReference type="AlphaFoldDB" id="A0A8K0RG99"/>
<dbReference type="GO" id="GO:0006357">
    <property type="term" value="P:regulation of transcription by RNA polymerase II"/>
    <property type="evidence" value="ECO:0007669"/>
    <property type="project" value="InterPro"/>
</dbReference>
<comment type="subcellular location">
    <subcellularLocation>
        <location evidence="1 9">Nucleus</location>
    </subcellularLocation>
</comment>
<proteinExistence type="inferred from homology"/>
<protein>
    <recommendedName>
        <fullName evidence="3 9">Mediator of RNA polymerase II transcription subunit 5</fullName>
    </recommendedName>
    <alternativeName>
        <fullName evidence="8 9">Mediator complex subunit 5</fullName>
    </alternativeName>
</protein>
<evidence type="ECO:0000256" key="3">
    <source>
        <dbReference type="ARBA" id="ARBA00020628"/>
    </source>
</evidence>